<feature type="chain" id="PRO_5006773800" description="Dolichyl-diphosphooligosaccharide--protein glycosyltransferase 48 kDa subunit" evidence="9">
    <location>
        <begin position="17"/>
        <end position="765"/>
    </location>
</feature>
<keyword evidence="6 9" id="KW-0256">Endoplasmic reticulum</keyword>
<evidence type="ECO:0000259" key="10">
    <source>
        <dbReference type="Pfam" id="PF03345"/>
    </source>
</evidence>
<keyword evidence="8" id="KW-0472">Membrane</keyword>
<comment type="pathway">
    <text evidence="2 9">Protein modification; protein glycosylation.</text>
</comment>
<evidence type="ECO:0000256" key="7">
    <source>
        <dbReference type="ARBA" id="ARBA00022989"/>
    </source>
</evidence>
<dbReference type="InterPro" id="IPR055457">
    <property type="entry name" value="OST48_N"/>
</dbReference>
<comment type="subunit">
    <text evidence="9">Component of the oligosaccharyltransferase (OST) complex.</text>
</comment>
<keyword evidence="12" id="KW-0808">Transferase</keyword>
<feature type="domain" description="OST48 middle" evidence="11">
    <location>
        <begin position="316"/>
        <end position="442"/>
    </location>
</feature>
<keyword evidence="9" id="KW-0732">Signal</keyword>
<evidence type="ECO:0000259" key="11">
    <source>
        <dbReference type="Pfam" id="PF23358"/>
    </source>
</evidence>
<dbReference type="Pfam" id="PF23358">
    <property type="entry name" value="OST48_MD"/>
    <property type="match status" value="1"/>
</dbReference>
<name>A0A0V1CBU0_TRIBR</name>
<dbReference type="EMBL" id="JYDI01000271">
    <property type="protein sequence ID" value="KRY46772.1"/>
    <property type="molecule type" value="Genomic_DNA"/>
</dbReference>
<keyword evidence="7" id="KW-1133">Transmembrane helix</keyword>
<comment type="function">
    <text evidence="9">Subunit of the oligosaccharyl transferase (OST) complex that catalyzes the initial transfer of a defined glycan (Glc(3)Man(9)GlcNAc(2) in eukaryotes) from the lipid carrier dolichol-pyrophosphate to an asparagine residue within an Asn-X-Ser/Thr consensus motif in nascent polypeptide chains, the first step in protein N-glycosylation. N-glycosylation occurs cotranslationally and the complex associates with the Sec61 complex at the channel-forming translocon complex that mediates protein translocation across the endoplasmic reticulum (ER).</text>
</comment>
<protein>
    <recommendedName>
        <fullName evidence="4 9">Dolichyl-diphosphooligosaccharide--protein glycosyltransferase 48 kDa subunit</fullName>
        <shortName evidence="9">Oligosaccharyl transferase 48 kDa subunit</shortName>
    </recommendedName>
</protein>
<dbReference type="InterPro" id="IPR005013">
    <property type="entry name" value="DDOST_48_kDa_subunit"/>
</dbReference>
<evidence type="ECO:0000256" key="6">
    <source>
        <dbReference type="ARBA" id="ARBA00022824"/>
    </source>
</evidence>
<proteinExistence type="inferred from homology"/>
<evidence type="ECO:0000256" key="5">
    <source>
        <dbReference type="ARBA" id="ARBA00022692"/>
    </source>
</evidence>
<dbReference type="STRING" id="45882.A0A0V1CBU0"/>
<comment type="subcellular location">
    <subcellularLocation>
        <location evidence="1 9">Endoplasmic reticulum membrane</location>
        <topology evidence="1 9">Single-pass type I membrane protein</topology>
    </subcellularLocation>
</comment>
<accession>A0A0V1CBU0</accession>
<evidence type="ECO:0000256" key="4">
    <source>
        <dbReference type="ARBA" id="ARBA00013350"/>
    </source>
</evidence>
<evidence type="ECO:0000256" key="1">
    <source>
        <dbReference type="ARBA" id="ARBA00004115"/>
    </source>
</evidence>
<reference evidence="12 13" key="1">
    <citation type="submission" date="2015-01" db="EMBL/GenBank/DDBJ databases">
        <title>Evolution of Trichinella species and genotypes.</title>
        <authorList>
            <person name="Korhonen P.K."/>
            <person name="Edoardo P."/>
            <person name="Giuseppe L.R."/>
            <person name="Gasser R.B."/>
        </authorList>
    </citation>
    <scope>NUCLEOTIDE SEQUENCE [LARGE SCALE GENOMIC DNA]</scope>
    <source>
        <strain evidence="12">ISS120</strain>
    </source>
</reference>
<dbReference type="AlphaFoldDB" id="A0A0V1CBU0"/>
<comment type="similarity">
    <text evidence="3 9">Belongs to the DDOST 48 kDa subunit family.</text>
</comment>
<gene>
    <name evidence="12" type="primary">DDOST</name>
    <name evidence="12" type="ORF">T03_17408</name>
</gene>
<dbReference type="Proteomes" id="UP000054653">
    <property type="component" value="Unassembled WGS sequence"/>
</dbReference>
<dbReference type="GO" id="GO:0018279">
    <property type="term" value="P:protein N-linked glycosylation via asparagine"/>
    <property type="evidence" value="ECO:0007669"/>
    <property type="project" value="UniProtKB-UniRule"/>
</dbReference>
<sequence length="765" mass="85762">MIALLIMLWITNHATTTETAGKILVLVDGMHVRETHSAYFEQLKNLGFEVTFRMADDPTLVLSKYGELLYHHIAIFAPSTIEFGGAVNVPEIVDFVDHGGNVLVAGDSRIGQAIGSLAAECGFEFGENSTAMIDHFNKDEALDNGHHTTFFVNSENVAEADIIVEKKNLAPVVYRGTGLIRRENNPLTLSIMHAPRTAYARSLEGEAGMFYVFPEHCCYSRKVCGDFLFQAFVNRKSLWRLIGNNAVLVGAVQAKNNARVVFTGSLDMFSDEFINSNYVQEGGKKIVPTGNRDFVKAISEWVFKRKGVLRVKSIRHHRSGELLPPPDYTIMDGVEYEIEVEELKNGVWVPYTVNDMQMEFVRIDPFIRMTMKSKAGKYKANFKVPDVYGVYKFLVDYSRIGWTHLRNVTQVSVRPFKHHQFERFVPSAYPYYISAFTMMLSVCECAEEEQLDDERIGLNEKCFNPVSNRHTIIERPRTDAEEESTEVVWVLWAWACHSDVVCSLHCCGSGTTGVDEDDDDDDDDELALLIVDLALGAHVASAPYAFVEGAFHLGDGEHEQLVPAETVFASAYVAVAGDAEDDFIFDHQPYRRLESHLPVQTVPLTQTSYTVDGLLPVGRVVADAQQLDQVLPKVGEPLAKTPEFGVVQQMLARQAVEAGRFGKSRTSDQYFGEQPLCPEGVVADLLPSLPNCLSVVVVQFQNFAGREAFHTEHLLFTVSSPDFIMKKLFPTRHSEQFTEEGEEKKNKKILLLTQAKKRLKINGEM</sequence>
<evidence type="ECO:0000313" key="13">
    <source>
        <dbReference type="Proteomes" id="UP000054653"/>
    </source>
</evidence>
<evidence type="ECO:0000256" key="9">
    <source>
        <dbReference type="RuleBase" id="RU361142"/>
    </source>
</evidence>
<dbReference type="PANTHER" id="PTHR10830:SF0">
    <property type="entry name" value="DOLICHYL-DIPHOSPHOOLIGOSACCHARIDE--PROTEIN GLYCOSYLTRANSFERASE 48 KDA SUBUNIT"/>
    <property type="match status" value="1"/>
</dbReference>
<evidence type="ECO:0000256" key="2">
    <source>
        <dbReference type="ARBA" id="ARBA00004922"/>
    </source>
</evidence>
<keyword evidence="13" id="KW-1185">Reference proteome</keyword>
<evidence type="ECO:0000256" key="3">
    <source>
        <dbReference type="ARBA" id="ARBA00008743"/>
    </source>
</evidence>
<feature type="signal peptide" evidence="9">
    <location>
        <begin position="1"/>
        <end position="16"/>
    </location>
</feature>
<dbReference type="UniPathway" id="UPA00378"/>
<evidence type="ECO:0000256" key="8">
    <source>
        <dbReference type="ARBA" id="ARBA00023136"/>
    </source>
</evidence>
<dbReference type="GO" id="GO:0016740">
    <property type="term" value="F:transferase activity"/>
    <property type="evidence" value="ECO:0007669"/>
    <property type="project" value="UniProtKB-KW"/>
</dbReference>
<dbReference type="Pfam" id="PF03345">
    <property type="entry name" value="OST48_N"/>
    <property type="match status" value="1"/>
</dbReference>
<dbReference type="GO" id="GO:0008250">
    <property type="term" value="C:oligosaccharyltransferase complex"/>
    <property type="evidence" value="ECO:0007669"/>
    <property type="project" value="TreeGrafter"/>
</dbReference>
<dbReference type="PANTHER" id="PTHR10830">
    <property type="entry name" value="DOLICHYL-DIPHOSPHOOLIGOSACCHARIDE--PROTEIN GLYCOSYLTRANSFERASE 48 KDA SUBUNIT"/>
    <property type="match status" value="1"/>
</dbReference>
<keyword evidence="5" id="KW-0812">Transmembrane</keyword>
<evidence type="ECO:0000313" key="12">
    <source>
        <dbReference type="EMBL" id="KRY46772.1"/>
    </source>
</evidence>
<dbReference type="OrthoDB" id="29105at2759"/>
<dbReference type="OMA" id="HYQFERF"/>
<feature type="domain" description="OST48 N-terminal" evidence="10">
    <location>
        <begin position="22"/>
        <end position="302"/>
    </location>
</feature>
<comment type="caution">
    <text evidence="12">The sequence shown here is derived from an EMBL/GenBank/DDBJ whole genome shotgun (WGS) entry which is preliminary data.</text>
</comment>
<organism evidence="12 13">
    <name type="scientific">Trichinella britovi</name>
    <name type="common">Parasitic roundworm</name>
    <dbReference type="NCBI Taxonomy" id="45882"/>
    <lineage>
        <taxon>Eukaryota</taxon>
        <taxon>Metazoa</taxon>
        <taxon>Ecdysozoa</taxon>
        <taxon>Nematoda</taxon>
        <taxon>Enoplea</taxon>
        <taxon>Dorylaimia</taxon>
        <taxon>Trichinellida</taxon>
        <taxon>Trichinellidae</taxon>
        <taxon>Trichinella</taxon>
    </lineage>
</organism>
<dbReference type="InterPro" id="IPR055459">
    <property type="entry name" value="OST48_MD"/>
</dbReference>